<evidence type="ECO:0000313" key="2">
    <source>
        <dbReference type="EMBL" id="MCW3782288.1"/>
    </source>
</evidence>
<evidence type="ECO:0000313" key="3">
    <source>
        <dbReference type="Proteomes" id="UP001207582"/>
    </source>
</evidence>
<dbReference type="RefSeq" id="WP_264772089.1">
    <property type="nucleotide sequence ID" value="NZ_JAPDOG010000009.1"/>
</dbReference>
<feature type="chain" id="PRO_5045446934" evidence="1">
    <location>
        <begin position="21"/>
        <end position="79"/>
    </location>
</feature>
<sequence>MKTTILAAAIVLAGSGAAFAAQCPSIMAQIDEALAASTADDATKAEVMALYETGKAAHEAGDHDASVADLNAALALLGG</sequence>
<comment type="caution">
    <text evidence="2">The sequence shown here is derived from an EMBL/GenBank/DDBJ whole genome shotgun (WGS) entry which is preliminary data.</text>
</comment>
<protein>
    <submittedName>
        <fullName evidence="2">Uncharacterized protein</fullName>
    </submittedName>
</protein>
<evidence type="ECO:0000256" key="1">
    <source>
        <dbReference type="SAM" id="SignalP"/>
    </source>
</evidence>
<dbReference type="Proteomes" id="UP001207582">
    <property type="component" value="Unassembled WGS sequence"/>
</dbReference>
<keyword evidence="1" id="KW-0732">Signal</keyword>
<organism evidence="2 3">
    <name type="scientific">Defluviimonas salinarum</name>
    <dbReference type="NCBI Taxonomy" id="2992147"/>
    <lineage>
        <taxon>Bacteria</taxon>
        <taxon>Pseudomonadati</taxon>
        <taxon>Pseudomonadota</taxon>
        <taxon>Alphaproteobacteria</taxon>
        <taxon>Rhodobacterales</taxon>
        <taxon>Paracoccaceae</taxon>
        <taxon>Albidovulum</taxon>
    </lineage>
</organism>
<dbReference type="EMBL" id="JAPDOG010000009">
    <property type="protein sequence ID" value="MCW3782288.1"/>
    <property type="molecule type" value="Genomic_DNA"/>
</dbReference>
<proteinExistence type="predicted"/>
<gene>
    <name evidence="2" type="ORF">OM960_11875</name>
</gene>
<feature type="signal peptide" evidence="1">
    <location>
        <begin position="1"/>
        <end position="20"/>
    </location>
</feature>
<reference evidence="2 3" key="1">
    <citation type="submission" date="2022-10" db="EMBL/GenBank/DDBJ databases">
        <title>Defluviimonas sp. CAU 1641 isolated from mud.</title>
        <authorList>
            <person name="Kim W."/>
        </authorList>
    </citation>
    <scope>NUCLEOTIDE SEQUENCE [LARGE SCALE GENOMIC DNA]</scope>
    <source>
        <strain evidence="2 3">CAU 1641</strain>
    </source>
</reference>
<accession>A0ABT3J3N9</accession>
<keyword evidence="3" id="KW-1185">Reference proteome</keyword>
<name>A0ABT3J3N9_9RHOB</name>